<proteinExistence type="predicted"/>
<gene>
    <name evidence="1" type="ORF">EVAR_2864_1</name>
</gene>
<protein>
    <submittedName>
        <fullName evidence="1">Uncharacterized protein</fullName>
    </submittedName>
</protein>
<dbReference type="EMBL" id="BGZK01000029">
    <property type="protein sequence ID" value="GBP08049.1"/>
    <property type="molecule type" value="Genomic_DNA"/>
</dbReference>
<accession>A0A4C1T0S0</accession>
<dbReference type="AlphaFoldDB" id="A0A4C1T0S0"/>
<evidence type="ECO:0000313" key="1">
    <source>
        <dbReference type="EMBL" id="GBP08049.1"/>
    </source>
</evidence>
<dbReference type="Proteomes" id="UP000299102">
    <property type="component" value="Unassembled WGS sequence"/>
</dbReference>
<comment type="caution">
    <text evidence="1">The sequence shown here is derived from an EMBL/GenBank/DDBJ whole genome shotgun (WGS) entry which is preliminary data.</text>
</comment>
<sequence length="133" mass="14590">MRNLISLTSAVDRAARPRPTLFLLSQTGVYDCLTEKSAVALRITRASQNVGHVADPSPAEKGKKRALGATRPSLTMHRDTHVRRVKGTACILGERHLIYIQNRSGPAGRPECSGNIYGCRNIKRIVPFGTGRR</sequence>
<organism evidence="1 2">
    <name type="scientific">Eumeta variegata</name>
    <name type="common">Bagworm moth</name>
    <name type="synonym">Eumeta japonica</name>
    <dbReference type="NCBI Taxonomy" id="151549"/>
    <lineage>
        <taxon>Eukaryota</taxon>
        <taxon>Metazoa</taxon>
        <taxon>Ecdysozoa</taxon>
        <taxon>Arthropoda</taxon>
        <taxon>Hexapoda</taxon>
        <taxon>Insecta</taxon>
        <taxon>Pterygota</taxon>
        <taxon>Neoptera</taxon>
        <taxon>Endopterygota</taxon>
        <taxon>Lepidoptera</taxon>
        <taxon>Glossata</taxon>
        <taxon>Ditrysia</taxon>
        <taxon>Tineoidea</taxon>
        <taxon>Psychidae</taxon>
        <taxon>Oiketicinae</taxon>
        <taxon>Eumeta</taxon>
    </lineage>
</organism>
<keyword evidence="2" id="KW-1185">Reference proteome</keyword>
<reference evidence="1 2" key="1">
    <citation type="journal article" date="2019" name="Commun. Biol.">
        <title>The bagworm genome reveals a unique fibroin gene that provides high tensile strength.</title>
        <authorList>
            <person name="Kono N."/>
            <person name="Nakamura H."/>
            <person name="Ohtoshi R."/>
            <person name="Tomita M."/>
            <person name="Numata K."/>
            <person name="Arakawa K."/>
        </authorList>
    </citation>
    <scope>NUCLEOTIDE SEQUENCE [LARGE SCALE GENOMIC DNA]</scope>
</reference>
<evidence type="ECO:0000313" key="2">
    <source>
        <dbReference type="Proteomes" id="UP000299102"/>
    </source>
</evidence>
<name>A0A4C1T0S0_EUMVA</name>